<feature type="domain" description="RING-Gid-type" evidence="14">
    <location>
        <begin position="1163"/>
        <end position="1232"/>
    </location>
</feature>
<evidence type="ECO:0000313" key="15">
    <source>
        <dbReference type="EMBL" id="CAD7223636.1"/>
    </source>
</evidence>
<protein>
    <recommendedName>
        <fullName evidence="3">E3 ubiquitin-protein transferase MAEA</fullName>
    </recommendedName>
    <alternativeName>
        <fullName evidence="10">Macrophage erythroblast attacher</fullName>
    </alternativeName>
</protein>
<dbReference type="InterPro" id="IPR045098">
    <property type="entry name" value="Fyv10_fam"/>
</dbReference>
<evidence type="ECO:0000256" key="8">
    <source>
        <dbReference type="ARBA" id="ARBA00023057"/>
    </source>
</evidence>
<evidence type="ECO:0000256" key="1">
    <source>
        <dbReference type="ARBA" id="ARBA00004109"/>
    </source>
</evidence>
<dbReference type="SMART" id="SM00757">
    <property type="entry name" value="CRA"/>
    <property type="match status" value="1"/>
</dbReference>
<keyword evidence="7" id="KW-0862">Zinc</keyword>
<dbReference type="PANTHER" id="PTHR12170">
    <property type="entry name" value="MACROPHAGE ERYTHROBLAST ATTACHER-RELATED"/>
    <property type="match status" value="1"/>
</dbReference>
<evidence type="ECO:0000256" key="2">
    <source>
        <dbReference type="ARBA" id="ARBA00004496"/>
    </source>
</evidence>
<evidence type="ECO:0000256" key="3">
    <source>
        <dbReference type="ARBA" id="ARBA00014384"/>
    </source>
</evidence>
<dbReference type="InterPro" id="IPR013144">
    <property type="entry name" value="CRA_dom"/>
</dbReference>
<evidence type="ECO:0000256" key="7">
    <source>
        <dbReference type="ARBA" id="ARBA00022833"/>
    </source>
</evidence>
<dbReference type="SMART" id="SM00668">
    <property type="entry name" value="CTLH"/>
    <property type="match status" value="1"/>
</dbReference>
<evidence type="ECO:0000259" key="12">
    <source>
        <dbReference type="PROSITE" id="PS50897"/>
    </source>
</evidence>
<dbReference type="GO" id="GO:0016363">
    <property type="term" value="C:nuclear matrix"/>
    <property type="evidence" value="ECO:0007669"/>
    <property type="project" value="UniProtKB-SubCell"/>
</dbReference>
<dbReference type="Gene3D" id="2.30.29.30">
    <property type="entry name" value="Pleckstrin-homology domain (PH domain)/Phosphotyrosine-binding domain (PTB)"/>
    <property type="match status" value="1"/>
</dbReference>
<dbReference type="PROSITE" id="PS50896">
    <property type="entry name" value="LISH"/>
    <property type="match status" value="1"/>
</dbReference>
<evidence type="ECO:0000256" key="6">
    <source>
        <dbReference type="ARBA" id="ARBA00022771"/>
    </source>
</evidence>
<feature type="domain" description="ELMO" evidence="13">
    <location>
        <begin position="367"/>
        <end position="544"/>
    </location>
</feature>
<dbReference type="Pfam" id="PF04727">
    <property type="entry name" value="ELMO_CED12"/>
    <property type="match status" value="1"/>
</dbReference>
<dbReference type="PROSITE" id="PS51867">
    <property type="entry name" value="ZF_RING_GID"/>
    <property type="match status" value="1"/>
</dbReference>
<dbReference type="AlphaFoldDB" id="A0A7R8W7C2"/>
<organism evidence="15">
    <name type="scientific">Cyprideis torosa</name>
    <dbReference type="NCBI Taxonomy" id="163714"/>
    <lineage>
        <taxon>Eukaryota</taxon>
        <taxon>Metazoa</taxon>
        <taxon>Ecdysozoa</taxon>
        <taxon>Arthropoda</taxon>
        <taxon>Crustacea</taxon>
        <taxon>Oligostraca</taxon>
        <taxon>Ostracoda</taxon>
        <taxon>Podocopa</taxon>
        <taxon>Podocopida</taxon>
        <taxon>Cytherocopina</taxon>
        <taxon>Cytheroidea</taxon>
        <taxon>Cytherideidae</taxon>
        <taxon>Cyprideis</taxon>
    </lineage>
</organism>
<dbReference type="SMART" id="SM00667">
    <property type="entry name" value="LisH"/>
    <property type="match status" value="1"/>
</dbReference>
<dbReference type="InterPro" id="IPR006595">
    <property type="entry name" value="CTLH_C"/>
</dbReference>
<dbReference type="InterPro" id="IPR006816">
    <property type="entry name" value="ELMO_dom"/>
</dbReference>
<keyword evidence="5" id="KW-0479">Metal-binding</keyword>
<dbReference type="SUPFAM" id="SSF57850">
    <property type="entry name" value="RING/U-box"/>
    <property type="match status" value="1"/>
</dbReference>
<dbReference type="EMBL" id="OB660233">
    <property type="protein sequence ID" value="CAD7223636.1"/>
    <property type="molecule type" value="Genomic_DNA"/>
</dbReference>
<dbReference type="OrthoDB" id="1933455at2759"/>
<accession>A0A7R8W7C2</accession>
<dbReference type="Gene3D" id="3.30.40.10">
    <property type="entry name" value="Zinc/RING finger domain, C3HC4 (zinc finger)"/>
    <property type="match status" value="1"/>
</dbReference>
<evidence type="ECO:0000256" key="10">
    <source>
        <dbReference type="ARBA" id="ARBA00029678"/>
    </source>
</evidence>
<dbReference type="Gene3D" id="6.10.250.810">
    <property type="match status" value="1"/>
</dbReference>
<dbReference type="PROSITE" id="PS50897">
    <property type="entry name" value="CTLH"/>
    <property type="match status" value="1"/>
</dbReference>
<dbReference type="InterPro" id="IPR027370">
    <property type="entry name" value="Znf-RING_euk"/>
</dbReference>
<dbReference type="CDD" id="cd16659">
    <property type="entry name" value="RING-Ubox_Emp"/>
    <property type="match status" value="1"/>
</dbReference>
<dbReference type="GO" id="GO:0061630">
    <property type="term" value="F:ubiquitin protein ligase activity"/>
    <property type="evidence" value="ECO:0007669"/>
    <property type="project" value="InterPro"/>
</dbReference>
<evidence type="ECO:0000256" key="5">
    <source>
        <dbReference type="ARBA" id="ARBA00022723"/>
    </source>
</evidence>
<dbReference type="InterPro" id="IPR024574">
    <property type="entry name" value="ELMO_ARM"/>
</dbReference>
<keyword evidence="8" id="KW-0265">Erythrocyte maturation</keyword>
<dbReference type="InterPro" id="IPR006594">
    <property type="entry name" value="LisH"/>
</dbReference>
<evidence type="ECO:0000259" key="13">
    <source>
        <dbReference type="PROSITE" id="PS51335"/>
    </source>
</evidence>
<dbReference type="GO" id="GO:0005737">
    <property type="term" value="C:cytoplasm"/>
    <property type="evidence" value="ECO:0007669"/>
    <property type="project" value="UniProtKB-SubCell"/>
</dbReference>
<sequence length="1247" mass="141379">MSVRGAKMPLPPAELPQDKDLIEVGINFHEKNISCNPILEKIKRGSINAKELTRKACGQWKLENPEDFCLMREDNLDLIRPKDDLSSIPRGSVLIVVPSPAFVTRKVLEAIQPASPILSGLESGNRESISSFHSIIGPQITESIPFVETLPRKCRDGYFAEVFSELGGHQALITVVREQRLVTNTTQLSLVLEAIWNLYHTVRLDFSDWPDGFIKRLAALIPRPDENRDVVRWALENLLAFLSHVNEPGLVRILEKLSFRDLETPLSCASSPVVQRTAVELVNALLSEAIDSAVEGDAEAEERLAEMFNVVRNRFLCSAIYGNILGDNVQSLNEPGMGTALLQLQRLTLSQYRTRMCTMAEMDTDKVSARKILELREMIPPKPKHIGQDADVEFYVQPSPRSGKDAYKALGFCHDVNPLLDFTETPPGILALDCIYHYAQNYNTQFKSLILEAMSQTDPSRSCPFGKASIKLVKIIVELLGIGDSSEDEGCGLQPILFVLTKPVEELYSLSIPILVNNWCVMKATTEDLNTVLSVSKEQISRTLAKDPPVQTVHDFRAALEELTYERVTDLLEAEEKEKLEREQNSQPIQELRRILTPGILELIAEQRLRYLSDKGGVFHEISRDNAKVFKDKFRFCRLAPNRKCLCYGPFDPTQAPPLGFEQLPHKLWLNDCREVVTKRECPLVKQFPNKFKAGDFLNNSFALLINSEEEFLHFVAKDQETFDYWLDGLNAALKKRSSLNSDHYARDLDILLNMELNIRLLDAEGVQIPDVSPSIPPLPDSFEFCMTAPKVISVRRRMASSVTLVDRRVVGNYIVTEFVKSSQQPMADVRSLEHHTLKVRRTSLVEVPYEVLNKRFRSAQKTIDRETSHITTATQEIERKMSGDGSTAASTPQIRNLVEGVVEKLAVMKRKAQESLADELEAAQLCKKRLDHIKESESPSPVVHSAWKAQRVDRMLVDYFLRQGYYKTALELVRSSGLQDVTNVDLFLVLREVEDSLGKHETHRALTWCHDNKSRLRKIKSSLEFKLRQQEVIEAIKNGNRLEAVKHAWRHFQGMEEEHLEEIQKTMALLAFPSDTGMEEEHLEEIQKTMALLAFPSDTDIGIYKDLFSEKRWQELIQQFKTDNYKLYQLSNQPVFTVALQAGLSALKTQKCYKSESTNPSCPVCTDPFRTLARPLPFAHCSQSRLICPVDGTLLNEHNHPMMLPNGHVFGESALQSMAHSNDGRVTCPKTREVFHINDAERIFVM</sequence>
<gene>
    <name evidence="15" type="ORF">CTOB1V02_LOCUS1616</name>
</gene>
<dbReference type="Pfam" id="PF10607">
    <property type="entry name" value="CTLH"/>
    <property type="match status" value="2"/>
</dbReference>
<comment type="function">
    <text evidence="9">Involved in cytoskeletal rearrangements required for phagocytosis of apoptotic cells and cell motility. Acts in association with DOCK1 and CRK. Was initially proposed to be required in complex with DOCK1 to activate Rac Rho small GTPases. May enhance the guanine nucleotide exchange factor (GEF) activity of DOCK1.</text>
</comment>
<dbReference type="Pfam" id="PF13445">
    <property type="entry name" value="zf-RING_UBOX"/>
    <property type="match status" value="1"/>
</dbReference>
<dbReference type="PROSITE" id="PS51335">
    <property type="entry name" value="ELMO"/>
    <property type="match status" value="1"/>
</dbReference>
<dbReference type="InterPro" id="IPR044063">
    <property type="entry name" value="ZF_RING_GID"/>
</dbReference>
<comment type="subcellular location">
    <subcellularLocation>
        <location evidence="2">Cytoplasm</location>
    </subcellularLocation>
    <subcellularLocation>
        <location evidence="1">Nucleus matrix</location>
    </subcellularLocation>
</comment>
<dbReference type="InterPro" id="IPR011993">
    <property type="entry name" value="PH-like_dom_sf"/>
</dbReference>
<dbReference type="InterPro" id="IPR024964">
    <property type="entry name" value="CTLH/CRA"/>
</dbReference>
<proteinExistence type="predicted"/>
<dbReference type="InterPro" id="IPR013083">
    <property type="entry name" value="Znf_RING/FYVE/PHD"/>
</dbReference>
<dbReference type="PANTHER" id="PTHR12170:SF2">
    <property type="entry name" value="E3 UBIQUITIN-PROTEIN TRANSFERASE MAEA"/>
    <property type="match status" value="1"/>
</dbReference>
<dbReference type="GO" id="GO:0043161">
    <property type="term" value="P:proteasome-mediated ubiquitin-dependent protein catabolic process"/>
    <property type="evidence" value="ECO:0007669"/>
    <property type="project" value="InterPro"/>
</dbReference>
<evidence type="ECO:0000259" key="14">
    <source>
        <dbReference type="PROSITE" id="PS51867"/>
    </source>
</evidence>
<evidence type="ECO:0000259" key="11">
    <source>
        <dbReference type="PROSITE" id="PS50003"/>
    </source>
</evidence>
<dbReference type="GO" id="GO:0043249">
    <property type="term" value="P:erythrocyte maturation"/>
    <property type="evidence" value="ECO:0007669"/>
    <property type="project" value="UniProtKB-KW"/>
</dbReference>
<name>A0A7R8W7C2_9CRUS</name>
<keyword evidence="6" id="KW-0863">Zinc-finger</keyword>
<dbReference type="GO" id="GO:0008270">
    <property type="term" value="F:zinc ion binding"/>
    <property type="evidence" value="ECO:0007669"/>
    <property type="project" value="UniProtKB-KW"/>
</dbReference>
<evidence type="ECO:0000256" key="9">
    <source>
        <dbReference type="ARBA" id="ARBA00024863"/>
    </source>
</evidence>
<keyword evidence="4" id="KW-0963">Cytoplasm</keyword>
<dbReference type="Pfam" id="PF11841">
    <property type="entry name" value="ELMO_ARM"/>
    <property type="match status" value="1"/>
</dbReference>
<dbReference type="GO" id="GO:0034657">
    <property type="term" value="C:GID complex"/>
    <property type="evidence" value="ECO:0007669"/>
    <property type="project" value="TreeGrafter"/>
</dbReference>
<reference evidence="15" key="1">
    <citation type="submission" date="2020-11" db="EMBL/GenBank/DDBJ databases">
        <authorList>
            <person name="Tran Van P."/>
        </authorList>
    </citation>
    <scope>NUCLEOTIDE SEQUENCE</scope>
</reference>
<dbReference type="SUPFAM" id="SSF50729">
    <property type="entry name" value="PH domain-like"/>
    <property type="match status" value="1"/>
</dbReference>
<dbReference type="Pfam" id="PF16457">
    <property type="entry name" value="PH_12"/>
    <property type="match status" value="1"/>
</dbReference>
<feature type="domain" description="PH" evidence="11">
    <location>
        <begin position="699"/>
        <end position="735"/>
    </location>
</feature>
<evidence type="ECO:0000256" key="4">
    <source>
        <dbReference type="ARBA" id="ARBA00022490"/>
    </source>
</evidence>
<dbReference type="PROSITE" id="PS50003">
    <property type="entry name" value="PH_DOMAIN"/>
    <property type="match status" value="1"/>
</dbReference>
<feature type="domain" description="CTLH" evidence="12">
    <location>
        <begin position="992"/>
        <end position="1044"/>
    </location>
</feature>
<dbReference type="InterPro" id="IPR001849">
    <property type="entry name" value="PH_domain"/>
</dbReference>